<dbReference type="EMBL" id="MU620945">
    <property type="protein sequence ID" value="KAI8577100.1"/>
    <property type="molecule type" value="Genomic_DNA"/>
</dbReference>
<accession>A0AAD5E665</accession>
<evidence type="ECO:0000313" key="7">
    <source>
        <dbReference type="EMBL" id="KAI8577100.1"/>
    </source>
</evidence>
<dbReference type="InterPro" id="IPR029063">
    <property type="entry name" value="SAM-dependent_MTases_sf"/>
</dbReference>
<feature type="domain" description="Methyltransferase small" evidence="6">
    <location>
        <begin position="107"/>
        <end position="207"/>
    </location>
</feature>
<protein>
    <recommendedName>
        <fullName evidence="1">peptide chain release factor N(5)-glutamine methyltransferase</fullName>
        <ecNumber evidence="1">2.1.1.297</ecNumber>
    </recommendedName>
</protein>
<dbReference type="Pfam" id="PF05175">
    <property type="entry name" value="MTS"/>
    <property type="match status" value="1"/>
</dbReference>
<gene>
    <name evidence="7" type="ORF">K450DRAFT_253656</name>
</gene>
<dbReference type="NCBIfam" id="TIGR00536">
    <property type="entry name" value="hemK_fam"/>
    <property type="match status" value="1"/>
</dbReference>
<dbReference type="RefSeq" id="XP_051442104.1">
    <property type="nucleotide sequence ID" value="XM_051591071.1"/>
</dbReference>
<evidence type="ECO:0000256" key="2">
    <source>
        <dbReference type="ARBA" id="ARBA00022603"/>
    </source>
</evidence>
<evidence type="ECO:0000256" key="3">
    <source>
        <dbReference type="ARBA" id="ARBA00022679"/>
    </source>
</evidence>
<name>A0AAD5E665_UMBRA</name>
<dbReference type="PANTHER" id="PTHR18895:SF74">
    <property type="entry name" value="MTRF1L RELEASE FACTOR GLUTAMINE METHYLTRANSFERASE"/>
    <property type="match status" value="1"/>
</dbReference>
<evidence type="ECO:0000256" key="4">
    <source>
        <dbReference type="ARBA" id="ARBA00022691"/>
    </source>
</evidence>
<proteinExistence type="predicted"/>
<comment type="catalytic activity">
    <reaction evidence="5">
        <text>L-glutaminyl-[peptide chain release factor] + S-adenosyl-L-methionine = N(5)-methyl-L-glutaminyl-[peptide chain release factor] + S-adenosyl-L-homocysteine + H(+)</text>
        <dbReference type="Rhea" id="RHEA:42896"/>
        <dbReference type="Rhea" id="RHEA-COMP:10271"/>
        <dbReference type="Rhea" id="RHEA-COMP:10272"/>
        <dbReference type="ChEBI" id="CHEBI:15378"/>
        <dbReference type="ChEBI" id="CHEBI:30011"/>
        <dbReference type="ChEBI" id="CHEBI:57856"/>
        <dbReference type="ChEBI" id="CHEBI:59789"/>
        <dbReference type="ChEBI" id="CHEBI:61891"/>
        <dbReference type="EC" id="2.1.1.297"/>
    </reaction>
</comment>
<dbReference type="Gene3D" id="3.40.50.150">
    <property type="entry name" value="Vaccinia Virus protein VP39"/>
    <property type="match status" value="1"/>
</dbReference>
<dbReference type="InterPro" id="IPR007848">
    <property type="entry name" value="Small_mtfrase_dom"/>
</dbReference>
<keyword evidence="8" id="KW-1185">Reference proteome</keyword>
<evidence type="ECO:0000256" key="1">
    <source>
        <dbReference type="ARBA" id="ARBA00012771"/>
    </source>
</evidence>
<dbReference type="InterPro" id="IPR002052">
    <property type="entry name" value="DNA_methylase_N6_adenine_CS"/>
</dbReference>
<sequence>MRINVSHLTRRLTRQLLNVCDQDTRHAQRELHWMLSHVAATSKSSKTTESLTFHDAQRLTDMVKDRVEHHKPLQYILGSQPFCDLDIVTRPPTLIPRWETEEWVYRLLEHLKQHHGKRRILDLCTGSGCIALALARHLPQGTADIHAVDFSPSALSLARLNAELLTPQLANAVNIEKMDVLNANDFKLGGASFDLIVSNPPYVTHAEYAELTPDVKEWEDRAALVADNEGMAFHLHIANVIGKNNVLSNTHNWPRLVMEIGGTHQVSEITKALHANGLSRVEVWKDLAGKDRAIAAG</sequence>
<dbReference type="GO" id="GO:0003676">
    <property type="term" value="F:nucleic acid binding"/>
    <property type="evidence" value="ECO:0007669"/>
    <property type="project" value="InterPro"/>
</dbReference>
<evidence type="ECO:0000259" key="6">
    <source>
        <dbReference type="Pfam" id="PF05175"/>
    </source>
</evidence>
<dbReference type="CDD" id="cd02440">
    <property type="entry name" value="AdoMet_MTases"/>
    <property type="match status" value="1"/>
</dbReference>
<dbReference type="GO" id="GO:0032259">
    <property type="term" value="P:methylation"/>
    <property type="evidence" value="ECO:0007669"/>
    <property type="project" value="UniProtKB-KW"/>
</dbReference>
<organism evidence="7 8">
    <name type="scientific">Umbelopsis ramanniana AG</name>
    <dbReference type="NCBI Taxonomy" id="1314678"/>
    <lineage>
        <taxon>Eukaryota</taxon>
        <taxon>Fungi</taxon>
        <taxon>Fungi incertae sedis</taxon>
        <taxon>Mucoromycota</taxon>
        <taxon>Mucoromycotina</taxon>
        <taxon>Umbelopsidomycetes</taxon>
        <taxon>Umbelopsidales</taxon>
        <taxon>Umbelopsidaceae</taxon>
        <taxon>Umbelopsis</taxon>
    </lineage>
</organism>
<evidence type="ECO:0000256" key="5">
    <source>
        <dbReference type="ARBA" id="ARBA00048391"/>
    </source>
</evidence>
<reference evidence="7" key="1">
    <citation type="submission" date="2021-06" db="EMBL/GenBank/DDBJ databases">
        <authorList>
            <consortium name="DOE Joint Genome Institute"/>
            <person name="Mondo S.J."/>
            <person name="Amses K.R."/>
            <person name="Simmons D.R."/>
            <person name="Longcore J.E."/>
            <person name="Seto K."/>
            <person name="Alves G.H."/>
            <person name="Bonds A.E."/>
            <person name="Quandt C.A."/>
            <person name="Davis W.J."/>
            <person name="Chang Y."/>
            <person name="Letcher P.M."/>
            <person name="Powell M.J."/>
            <person name="Kuo A."/>
            <person name="Labutti K."/>
            <person name="Pangilinan J."/>
            <person name="Andreopoulos W."/>
            <person name="Tritt A."/>
            <person name="Riley R."/>
            <person name="Hundley H."/>
            <person name="Johnson J."/>
            <person name="Lipzen A."/>
            <person name="Barry K."/>
            <person name="Berbee M.L."/>
            <person name="Buchler N.E."/>
            <person name="Grigoriev I.V."/>
            <person name="Spatafora J.W."/>
            <person name="Stajich J.E."/>
            <person name="James T.Y."/>
        </authorList>
    </citation>
    <scope>NUCLEOTIDE SEQUENCE</scope>
    <source>
        <strain evidence="7">AG</strain>
    </source>
</reference>
<comment type="caution">
    <text evidence="7">The sequence shown here is derived from an EMBL/GenBank/DDBJ whole genome shotgun (WGS) entry which is preliminary data.</text>
</comment>
<dbReference type="PANTHER" id="PTHR18895">
    <property type="entry name" value="HEMK METHYLTRANSFERASE"/>
    <property type="match status" value="1"/>
</dbReference>
<reference evidence="7" key="2">
    <citation type="journal article" date="2022" name="Proc. Natl. Acad. Sci. U.S.A.">
        <title>Diploid-dominant life cycles characterize the early evolution of Fungi.</title>
        <authorList>
            <person name="Amses K.R."/>
            <person name="Simmons D.R."/>
            <person name="Longcore J.E."/>
            <person name="Mondo S.J."/>
            <person name="Seto K."/>
            <person name="Jeronimo G.H."/>
            <person name="Bonds A.E."/>
            <person name="Quandt C.A."/>
            <person name="Davis W.J."/>
            <person name="Chang Y."/>
            <person name="Federici B.A."/>
            <person name="Kuo A."/>
            <person name="LaButti K."/>
            <person name="Pangilinan J."/>
            <person name="Andreopoulos W."/>
            <person name="Tritt A."/>
            <person name="Riley R."/>
            <person name="Hundley H."/>
            <person name="Johnson J."/>
            <person name="Lipzen A."/>
            <person name="Barry K."/>
            <person name="Lang B.F."/>
            <person name="Cuomo C.A."/>
            <person name="Buchler N.E."/>
            <person name="Grigoriev I.V."/>
            <person name="Spatafora J.W."/>
            <person name="Stajich J.E."/>
            <person name="James T.Y."/>
        </authorList>
    </citation>
    <scope>NUCLEOTIDE SEQUENCE</scope>
    <source>
        <strain evidence="7">AG</strain>
    </source>
</reference>
<dbReference type="GO" id="GO:0102559">
    <property type="term" value="F:peptide chain release factor N(5)-glutamine methyltransferase activity"/>
    <property type="evidence" value="ECO:0007669"/>
    <property type="project" value="UniProtKB-EC"/>
</dbReference>
<dbReference type="GO" id="GO:0005739">
    <property type="term" value="C:mitochondrion"/>
    <property type="evidence" value="ECO:0007669"/>
    <property type="project" value="TreeGrafter"/>
</dbReference>
<keyword evidence="2" id="KW-0489">Methyltransferase</keyword>
<dbReference type="GeneID" id="75916414"/>
<dbReference type="InterPro" id="IPR050320">
    <property type="entry name" value="N5-glutamine_MTase"/>
</dbReference>
<dbReference type="Gene3D" id="1.10.8.10">
    <property type="entry name" value="DNA helicase RuvA subunit, C-terminal domain"/>
    <property type="match status" value="1"/>
</dbReference>
<keyword evidence="4" id="KW-0949">S-adenosyl-L-methionine</keyword>
<dbReference type="Proteomes" id="UP001206595">
    <property type="component" value="Unassembled WGS sequence"/>
</dbReference>
<dbReference type="InterPro" id="IPR004556">
    <property type="entry name" value="HemK-like"/>
</dbReference>
<evidence type="ECO:0000313" key="8">
    <source>
        <dbReference type="Proteomes" id="UP001206595"/>
    </source>
</evidence>
<keyword evidence="3" id="KW-0808">Transferase</keyword>
<dbReference type="PROSITE" id="PS00092">
    <property type="entry name" value="N6_MTASE"/>
    <property type="match status" value="1"/>
</dbReference>
<dbReference type="SUPFAM" id="SSF53335">
    <property type="entry name" value="S-adenosyl-L-methionine-dependent methyltransferases"/>
    <property type="match status" value="1"/>
</dbReference>
<dbReference type="AlphaFoldDB" id="A0AAD5E665"/>
<dbReference type="EC" id="2.1.1.297" evidence="1"/>